<reference evidence="2 3" key="1">
    <citation type="submission" date="2022-06" db="EMBL/GenBank/DDBJ databases">
        <title>Mycolicibacterium sp. CAU 1645 isolated from seawater.</title>
        <authorList>
            <person name="Kim W."/>
        </authorList>
    </citation>
    <scope>NUCLEOTIDE SEQUENCE [LARGE SCALE GENOMIC DNA]</scope>
    <source>
        <strain evidence="2 3">CAU 1645</strain>
    </source>
</reference>
<keyword evidence="3" id="KW-1185">Reference proteome</keyword>
<name>A0ABT1MAB3_9MYCO</name>
<organism evidence="2 3">
    <name type="scientific">Mycolicibacterium arenosum</name>
    <dbReference type="NCBI Taxonomy" id="2952157"/>
    <lineage>
        <taxon>Bacteria</taxon>
        <taxon>Bacillati</taxon>
        <taxon>Actinomycetota</taxon>
        <taxon>Actinomycetes</taxon>
        <taxon>Mycobacteriales</taxon>
        <taxon>Mycobacteriaceae</taxon>
        <taxon>Mycolicibacterium</taxon>
    </lineage>
</organism>
<proteinExistence type="predicted"/>
<accession>A0ABT1MAB3</accession>
<gene>
    <name evidence="2" type="ORF">NM203_25190</name>
</gene>
<comment type="caution">
    <text evidence="2">The sequence shown here is derived from an EMBL/GenBank/DDBJ whole genome shotgun (WGS) entry which is preliminary data.</text>
</comment>
<evidence type="ECO:0000313" key="3">
    <source>
        <dbReference type="Proteomes" id="UP001651690"/>
    </source>
</evidence>
<feature type="compositionally biased region" description="Low complexity" evidence="1">
    <location>
        <begin position="261"/>
        <end position="281"/>
    </location>
</feature>
<evidence type="ECO:0000313" key="2">
    <source>
        <dbReference type="EMBL" id="MCP9275490.1"/>
    </source>
</evidence>
<feature type="region of interest" description="Disordered" evidence="1">
    <location>
        <begin position="261"/>
        <end position="439"/>
    </location>
</feature>
<feature type="compositionally biased region" description="Gly residues" evidence="1">
    <location>
        <begin position="304"/>
        <end position="317"/>
    </location>
</feature>
<sequence>MAARFDAAARLAEGRPVVGDLIEYVAACRQLGYRHSDLTAHAAQVTEWYSGQDGLDLAALEADAAALRAVAAGTDDVARQQTAAVAALRDGWAGSGGGAAIDFLNRHQRAAESVFADARTAAEALTALRDDLWRAVDAQVAATLDAGAAAQRETWLAASRTLTTGAGDRATASELIDREVTPFVDTVIGGRWVAAMRAASESVAGAYQAAVTRLGGAGPTVFEVPFDLGPHATDAATPQAVAPQAVVPAVSAPVTPAAFSPQEAAAPPTASPAASAPLSAPVEPGLGAPAASTPAMPSLPSFGESGGMGSGPSGFGTGLADLLGGLGGLSDGGEFEPEQVDADPAEVDDEDLDDDEEPVDDDDPDDDPEDEDEVEDGAVGEPDVAEEVAPEPEPEPEPEPAPTPPPVEPLAAPPPPPVEAPPERTPCEIAADELPQVGQ</sequence>
<dbReference type="EMBL" id="JANDBD010000011">
    <property type="protein sequence ID" value="MCP9275490.1"/>
    <property type="molecule type" value="Genomic_DNA"/>
</dbReference>
<protein>
    <submittedName>
        <fullName evidence="2">Uncharacterized protein</fullName>
    </submittedName>
</protein>
<feature type="compositionally biased region" description="Pro residues" evidence="1">
    <location>
        <begin position="399"/>
        <end position="420"/>
    </location>
</feature>
<dbReference type="Proteomes" id="UP001651690">
    <property type="component" value="Unassembled WGS sequence"/>
</dbReference>
<feature type="compositionally biased region" description="Acidic residues" evidence="1">
    <location>
        <begin position="333"/>
        <end position="398"/>
    </location>
</feature>
<evidence type="ECO:0000256" key="1">
    <source>
        <dbReference type="SAM" id="MobiDB-lite"/>
    </source>
</evidence>